<dbReference type="Proteomes" id="UP000018888">
    <property type="component" value="Unassembled WGS sequence"/>
</dbReference>
<reference evidence="2 3" key="2">
    <citation type="journal article" date="2018" name="New Phytol.">
        <title>High intraspecific genome diversity in the model arbuscular mycorrhizal symbiont Rhizophagus irregularis.</title>
        <authorList>
            <person name="Chen E.C.H."/>
            <person name="Morin E."/>
            <person name="Beaudet D."/>
            <person name="Noel J."/>
            <person name="Yildirir G."/>
            <person name="Ndikumana S."/>
            <person name="Charron P."/>
            <person name="St-Onge C."/>
            <person name="Giorgi J."/>
            <person name="Kruger M."/>
            <person name="Marton T."/>
            <person name="Ropars J."/>
            <person name="Grigoriev I.V."/>
            <person name="Hainaut M."/>
            <person name="Henrissat B."/>
            <person name="Roux C."/>
            <person name="Martin F."/>
            <person name="Corradi N."/>
        </authorList>
    </citation>
    <scope>NUCLEOTIDE SEQUENCE [LARGE SCALE GENOMIC DNA]</scope>
    <source>
        <strain evidence="3">DAOM 181602 / DAOM 197198 / MUCL 43194</strain>
        <strain evidence="2">DAOM 197198</strain>
    </source>
</reference>
<dbReference type="AlphaFoldDB" id="A0A2P4PYZ1"/>
<sequence>MKHFFLLHILNISNLKHMCEIILIYLKIFVKKLKNLAQIGGKTSYTIQLSLLLIN</sequence>
<keyword evidence="3" id="KW-1185">Reference proteome</keyword>
<reference evidence="2 3" key="1">
    <citation type="journal article" date="2013" name="Proc. Natl. Acad. Sci. U.S.A.">
        <title>Genome of an arbuscular mycorrhizal fungus provides insight into the oldest plant symbiosis.</title>
        <authorList>
            <person name="Tisserant E."/>
            <person name="Malbreil M."/>
            <person name="Kuo A."/>
            <person name="Kohler A."/>
            <person name="Symeonidi A."/>
            <person name="Balestrini R."/>
            <person name="Charron P."/>
            <person name="Duensing N."/>
            <person name="Frei Dit Frey N."/>
            <person name="Gianinazzi-Pearson V."/>
            <person name="Gilbert L.B."/>
            <person name="Handa Y."/>
            <person name="Herr J.R."/>
            <person name="Hijri M."/>
            <person name="Koul R."/>
            <person name="Kawaguchi M."/>
            <person name="Krajinski F."/>
            <person name="Lammers P.J."/>
            <person name="Masclaux F.G."/>
            <person name="Murat C."/>
            <person name="Morin E."/>
            <person name="Ndikumana S."/>
            <person name="Pagni M."/>
            <person name="Petitpierre D."/>
            <person name="Requena N."/>
            <person name="Rosikiewicz P."/>
            <person name="Riley R."/>
            <person name="Saito K."/>
            <person name="San Clemente H."/>
            <person name="Shapiro H."/>
            <person name="van Tuinen D."/>
            <person name="Becard G."/>
            <person name="Bonfante P."/>
            <person name="Paszkowski U."/>
            <person name="Shachar-Hill Y.Y."/>
            <person name="Tuskan G.A."/>
            <person name="Young P.W."/>
            <person name="Sanders I.R."/>
            <person name="Henrissat B."/>
            <person name="Rensing S.A."/>
            <person name="Grigoriev I.V."/>
            <person name="Corradi N."/>
            <person name="Roux C."/>
            <person name="Martin F."/>
        </authorList>
    </citation>
    <scope>NUCLEOTIDE SEQUENCE [LARGE SCALE GENOMIC DNA]</scope>
    <source>
        <strain evidence="3">DAOM 181602 / DAOM 197198 / MUCL 43194</strain>
        <strain evidence="2">DAOM 197198</strain>
    </source>
</reference>
<dbReference type="EMBL" id="AUPC02000118">
    <property type="protein sequence ID" value="POG70611.1"/>
    <property type="molecule type" value="Genomic_DNA"/>
</dbReference>
<accession>A0A2P4PYZ1</accession>
<protein>
    <submittedName>
        <fullName evidence="2">Uncharacterized protein</fullName>
    </submittedName>
</protein>
<evidence type="ECO:0000313" key="3">
    <source>
        <dbReference type="Proteomes" id="UP000018888"/>
    </source>
</evidence>
<dbReference type="EMBL" id="AUPC02000198">
    <property type="protein sequence ID" value="POG66167.1"/>
    <property type="molecule type" value="Genomic_DNA"/>
</dbReference>
<evidence type="ECO:0000313" key="2">
    <source>
        <dbReference type="EMBL" id="POG70611.1"/>
    </source>
</evidence>
<evidence type="ECO:0000313" key="1">
    <source>
        <dbReference type="EMBL" id="POG66167.1"/>
    </source>
</evidence>
<comment type="caution">
    <text evidence="2">The sequence shown here is derived from an EMBL/GenBank/DDBJ whole genome shotgun (WGS) entry which is preliminary data.</text>
</comment>
<proteinExistence type="predicted"/>
<organism evidence="2 3">
    <name type="scientific">Rhizophagus irregularis (strain DAOM 181602 / DAOM 197198 / MUCL 43194)</name>
    <name type="common">Arbuscular mycorrhizal fungus</name>
    <name type="synonym">Glomus intraradices</name>
    <dbReference type="NCBI Taxonomy" id="747089"/>
    <lineage>
        <taxon>Eukaryota</taxon>
        <taxon>Fungi</taxon>
        <taxon>Fungi incertae sedis</taxon>
        <taxon>Mucoromycota</taxon>
        <taxon>Glomeromycotina</taxon>
        <taxon>Glomeromycetes</taxon>
        <taxon>Glomerales</taxon>
        <taxon>Glomeraceae</taxon>
        <taxon>Rhizophagus</taxon>
    </lineage>
</organism>
<name>A0A2P4PYZ1_RHIID</name>
<gene>
    <name evidence="2" type="ORF">GLOIN_2v1614159</name>
    <name evidence="1" type="ORF">GLOIN_2v1660033</name>
</gene>